<dbReference type="SUPFAM" id="SSF54160">
    <property type="entry name" value="Chromo domain-like"/>
    <property type="match status" value="1"/>
</dbReference>
<evidence type="ECO:0000313" key="4">
    <source>
        <dbReference type="EMBL" id="SPO05628.1"/>
    </source>
</evidence>
<dbReference type="InterPro" id="IPR023780">
    <property type="entry name" value="Chromo_domain"/>
</dbReference>
<organism evidence="4 5">
    <name type="scientific">Cephalotrichum gorgonifer</name>
    <dbReference type="NCBI Taxonomy" id="2041049"/>
    <lineage>
        <taxon>Eukaryota</taxon>
        <taxon>Fungi</taxon>
        <taxon>Dikarya</taxon>
        <taxon>Ascomycota</taxon>
        <taxon>Pezizomycotina</taxon>
        <taxon>Sordariomycetes</taxon>
        <taxon>Hypocreomycetidae</taxon>
        <taxon>Microascales</taxon>
        <taxon>Microascaceae</taxon>
        <taxon>Cephalotrichum</taxon>
    </lineage>
</organism>
<feature type="compositionally biased region" description="Low complexity" evidence="2">
    <location>
        <begin position="280"/>
        <end position="290"/>
    </location>
</feature>
<feature type="region of interest" description="Disordered" evidence="2">
    <location>
        <begin position="1"/>
        <end position="24"/>
    </location>
</feature>
<feature type="compositionally biased region" description="Pro residues" evidence="2">
    <location>
        <begin position="447"/>
        <end position="459"/>
    </location>
</feature>
<evidence type="ECO:0000256" key="1">
    <source>
        <dbReference type="ARBA" id="ARBA00011353"/>
    </source>
</evidence>
<feature type="compositionally biased region" description="Acidic residues" evidence="2">
    <location>
        <begin position="160"/>
        <end position="169"/>
    </location>
</feature>
<name>A0AAE8N5E4_9PEZI</name>
<gene>
    <name evidence="4" type="ORF">DNG_08315</name>
</gene>
<dbReference type="CDD" id="cd18966">
    <property type="entry name" value="chromodomain"/>
    <property type="match status" value="1"/>
</dbReference>
<evidence type="ECO:0000313" key="5">
    <source>
        <dbReference type="Proteomes" id="UP001187682"/>
    </source>
</evidence>
<keyword evidence="5" id="KW-1185">Reference proteome</keyword>
<reference evidence="4" key="1">
    <citation type="submission" date="2018-03" db="EMBL/GenBank/DDBJ databases">
        <authorList>
            <person name="Guldener U."/>
        </authorList>
    </citation>
    <scope>NUCLEOTIDE SEQUENCE</scope>
</reference>
<evidence type="ECO:0000259" key="3">
    <source>
        <dbReference type="PROSITE" id="PS50013"/>
    </source>
</evidence>
<dbReference type="PROSITE" id="PS50013">
    <property type="entry name" value="CHROMO_2"/>
    <property type="match status" value="1"/>
</dbReference>
<feature type="region of interest" description="Disordered" evidence="2">
    <location>
        <begin position="1227"/>
        <end position="1246"/>
    </location>
</feature>
<dbReference type="InterPro" id="IPR000953">
    <property type="entry name" value="Chromo/chromo_shadow_dom"/>
</dbReference>
<feature type="region of interest" description="Disordered" evidence="2">
    <location>
        <begin position="154"/>
        <end position="299"/>
    </location>
</feature>
<dbReference type="Proteomes" id="UP001187682">
    <property type="component" value="Unassembled WGS sequence"/>
</dbReference>
<accession>A0AAE8N5E4</accession>
<sequence>MIPVDQPQAAAGNQREDVDSDTTIDEASEEDMLWTVEDVLAEVPGGEDGQSKYYLISWSGFDLHAATWEPEEHLESPTIKSWEDTKGAIERGEKEEFDVSRWWEAKIQHIRDRLARANERDARRKSRGLPLTGTAATIEESLSDVLSEQAEWYAGQDPEPPLDGDEVDDAYLPPPSASGLSSDPPLLNRRVQTRADTHPRPRKTTSGQNATLTGRRSSVDTPASTQQRPKKLAQQASGPKGQDALSKTSPTVANMPQPQRPMQPTIPKPKPNPLKAKRSATTTGTQGAGANIFTSGKDARKRRNLAELMGDTAREKKLFQKHRITRIANLRSRDKEDLPPATPPSKLFEISKGGAGHGPKEFEAAKRATLETRQRKSPLTLGLIRRGTDDGGIDEEGGPPSQTEKKRRKKSVRFCDTPIMRSPSPIAASFPQSTPMDLDDPDEPSLFVPPGPPSPPKLEPPGDDVAPSLLHIPVSEKPEPNQSIAINKVICFGPGDSKKLQVSLDGVPSSPDEPWFMDLMGAEEINFTHMCAARNLAFQIRYIAGEKIGVGCVRSIAASEDLANVASRLKLGSFGAVCFRDGYFIVVCPSRCTDWKEGDFGIGAVTSPSEVDLRYLMFKRGPDGNPLPDQSQNLGQPGDELLGDRGIVCQQVLGFNFRSLLPANIGPDPAKNKHAFFLVFPPSREAELNALCLYLRSCDRQCRIYTNREPGSWNAILDDTLLCTIIFHEAATWALRKLRSVSTLISVGDHRATFWRFTEAMTAHSTIPLGEADRWTPPGQIGLHRLLPGGKAFLLTPSFLLTQPRQAAQFLTWYSERYDRTRHTRTYKIVVARGVCDFLRDVADQRWIGRKSIGLPAGKPGSGDEPRGRALDDCEALEVTWTILRHLVGVSTRDCSWRDEDLAPIVFAQDSLRPDDEQSLVNWLGWWSMNNLDRYRKFIVFGTDEEDMENGAIATVVTSFPTYHPDTTTDPYGCAATADIIQNAPNHPETVFTCRKLSNDDPGAILSYLESLTRMYPPSKTIAIIYKFPVGYSGDESFGEYNHYRGRFETFQSWFQYLRPFDRLSIGVKLPPNVKFVYGGFFYTIADEPGGGFPGPQHDQIRRHPWVAFYRPARPHLLTKGKYDGNFELLIWDWTARRKFPTEDQIPAEKLAKAQQQLIEFINQNTAAKNPGSVLENVWFGGPRSTTLDSHPMDATLEFLKDALEDTRAALPATLEQLISANYRKVIPQSQSQPQEREAPDSEMMEGEGVAYSDIFHPPRGNRFTQPSKCQNLLFVQAREALRNRRSDKQETFPYRFEPTTSWYALQKEEGRGFEHMFVGRWKAAFNELRINRGEENGGGAGSPDSAS</sequence>
<evidence type="ECO:0000256" key="2">
    <source>
        <dbReference type="SAM" id="MobiDB-lite"/>
    </source>
</evidence>
<comment type="subunit">
    <text evidence="1">Component of the NuA4 histone acetyltransferase complex.</text>
</comment>
<dbReference type="Gene3D" id="2.40.50.40">
    <property type="match status" value="1"/>
</dbReference>
<feature type="region of interest" description="Disordered" evidence="2">
    <location>
        <begin position="330"/>
        <end position="466"/>
    </location>
</feature>
<feature type="compositionally biased region" description="Polar residues" evidence="2">
    <location>
        <begin position="204"/>
        <end position="227"/>
    </location>
</feature>
<dbReference type="EMBL" id="ONZQ02000013">
    <property type="protein sequence ID" value="SPO05628.1"/>
    <property type="molecule type" value="Genomic_DNA"/>
</dbReference>
<dbReference type="Pfam" id="PF00385">
    <property type="entry name" value="Chromo"/>
    <property type="match status" value="1"/>
</dbReference>
<comment type="caution">
    <text evidence="4">The sequence shown here is derived from an EMBL/GenBank/DDBJ whole genome shotgun (WGS) entry which is preliminary data.</text>
</comment>
<feature type="compositionally biased region" description="Pro residues" evidence="2">
    <location>
        <begin position="258"/>
        <end position="272"/>
    </location>
</feature>
<feature type="compositionally biased region" description="Basic and acidic residues" evidence="2">
    <location>
        <begin position="358"/>
        <end position="374"/>
    </location>
</feature>
<feature type="compositionally biased region" description="Polar residues" evidence="2">
    <location>
        <begin position="245"/>
        <end position="257"/>
    </location>
</feature>
<protein>
    <recommendedName>
        <fullName evidence="3">Chromo domain-containing protein</fullName>
    </recommendedName>
</protein>
<proteinExistence type="predicted"/>
<feature type="domain" description="Chromo" evidence="3">
    <location>
        <begin position="34"/>
        <end position="79"/>
    </location>
</feature>
<dbReference type="GO" id="GO:0006338">
    <property type="term" value="P:chromatin remodeling"/>
    <property type="evidence" value="ECO:0007669"/>
    <property type="project" value="UniProtKB-ARBA"/>
</dbReference>
<dbReference type="InterPro" id="IPR016197">
    <property type="entry name" value="Chromo-like_dom_sf"/>
</dbReference>